<dbReference type="EMBL" id="AEDD01000008">
    <property type="protein sequence ID" value="EFM10212.1"/>
    <property type="molecule type" value="Genomic_DNA"/>
</dbReference>
<dbReference type="OrthoDB" id="2869300at2"/>
<dbReference type="Pfam" id="PF13508">
    <property type="entry name" value="Acetyltransf_7"/>
    <property type="match status" value="1"/>
</dbReference>
<dbReference type="STRING" id="717606.PaecuDRAFT_3171"/>
<proteinExistence type="predicted"/>
<dbReference type="PROSITE" id="PS51186">
    <property type="entry name" value="GNAT"/>
    <property type="match status" value="1"/>
</dbReference>
<evidence type="ECO:0000313" key="2">
    <source>
        <dbReference type="EMBL" id="EFM10212.1"/>
    </source>
</evidence>
<dbReference type="InterPro" id="IPR016181">
    <property type="entry name" value="Acyl_CoA_acyltransferase"/>
</dbReference>
<dbReference type="InterPro" id="IPR000182">
    <property type="entry name" value="GNAT_dom"/>
</dbReference>
<dbReference type="RefSeq" id="WP_006039159.1">
    <property type="nucleotide sequence ID" value="NZ_AEDD01000008.1"/>
</dbReference>
<sequence length="163" mass="17255">MDIVRLKPSQWPNWRDRLIAFAKRHGDRRITAAGLRAMLLAEATGACAPSSVAVVIAHDQGRLLGFAFAVNAGETACLVVVRPDARGGGIGRRLIEALANRCGGRLCCKIAADNPASMQLFFHAGLKAVSVETGPTGKPTLRFETDGFHMAAAHAEAPAKEAL</sequence>
<gene>
    <name evidence="2" type="ORF">PaecuDRAFT_3171</name>
</gene>
<accession>E0IBY2</accession>
<keyword evidence="2" id="KW-0808">Transferase</keyword>
<dbReference type="Proteomes" id="UP000005387">
    <property type="component" value="Unassembled WGS sequence"/>
</dbReference>
<dbReference type="GO" id="GO:0016747">
    <property type="term" value="F:acyltransferase activity, transferring groups other than amino-acyl groups"/>
    <property type="evidence" value="ECO:0007669"/>
    <property type="project" value="InterPro"/>
</dbReference>
<dbReference type="Gene3D" id="3.40.630.30">
    <property type="match status" value="1"/>
</dbReference>
<dbReference type="SUPFAM" id="SSF55729">
    <property type="entry name" value="Acyl-CoA N-acyltransferases (Nat)"/>
    <property type="match status" value="1"/>
</dbReference>
<feature type="domain" description="N-acetyltransferase" evidence="1">
    <location>
        <begin position="1"/>
        <end position="155"/>
    </location>
</feature>
<name>E0IBY2_9BACL</name>
<reference evidence="2 3" key="1">
    <citation type="submission" date="2010-07" db="EMBL/GenBank/DDBJ databases">
        <title>The draft genome of Paenibacillus curdlanolyticus YK9.</title>
        <authorList>
            <consortium name="US DOE Joint Genome Institute (JGI-PGF)"/>
            <person name="Lucas S."/>
            <person name="Copeland A."/>
            <person name="Lapidus A."/>
            <person name="Cheng J.-F."/>
            <person name="Bruce D."/>
            <person name="Goodwin L."/>
            <person name="Pitluck S."/>
            <person name="Land M.L."/>
            <person name="Hauser L."/>
            <person name="Chang Y.-J."/>
            <person name="Jeffries C."/>
            <person name="Anderson I.J."/>
            <person name="Johnson E."/>
            <person name="Loganathan U."/>
            <person name="Mulhopadhyay B."/>
            <person name="Kyrpides N."/>
            <person name="Woyke T.J."/>
        </authorList>
    </citation>
    <scope>NUCLEOTIDE SEQUENCE [LARGE SCALE GENOMIC DNA]</scope>
    <source>
        <strain evidence="2 3">YK9</strain>
    </source>
</reference>
<dbReference type="CDD" id="cd04301">
    <property type="entry name" value="NAT_SF"/>
    <property type="match status" value="1"/>
</dbReference>
<evidence type="ECO:0000313" key="3">
    <source>
        <dbReference type="Proteomes" id="UP000005387"/>
    </source>
</evidence>
<organism evidence="2 3">
    <name type="scientific">Paenibacillus curdlanolyticus YK9</name>
    <dbReference type="NCBI Taxonomy" id="717606"/>
    <lineage>
        <taxon>Bacteria</taxon>
        <taxon>Bacillati</taxon>
        <taxon>Bacillota</taxon>
        <taxon>Bacilli</taxon>
        <taxon>Bacillales</taxon>
        <taxon>Paenibacillaceae</taxon>
        <taxon>Paenibacillus</taxon>
    </lineage>
</organism>
<keyword evidence="3" id="KW-1185">Reference proteome</keyword>
<evidence type="ECO:0000259" key="1">
    <source>
        <dbReference type="PROSITE" id="PS51186"/>
    </source>
</evidence>
<dbReference type="eggNOG" id="COG0456">
    <property type="taxonomic scope" value="Bacteria"/>
</dbReference>
<protein>
    <submittedName>
        <fullName evidence="2">GCN5-related N-acetyltransferase</fullName>
    </submittedName>
</protein>
<dbReference type="AlphaFoldDB" id="E0IBY2"/>